<evidence type="ECO:0000259" key="3">
    <source>
        <dbReference type="PROSITE" id="PS50851"/>
    </source>
</evidence>
<dbReference type="PROSITE" id="PS50110">
    <property type="entry name" value="RESPONSE_REGULATORY"/>
    <property type="match status" value="1"/>
</dbReference>
<keyword evidence="5" id="KW-1185">Reference proteome</keyword>
<dbReference type="Gene3D" id="2.30.30.40">
    <property type="entry name" value="SH3 Domains"/>
    <property type="match status" value="1"/>
</dbReference>
<dbReference type="Gene3D" id="2.40.50.180">
    <property type="entry name" value="CheA-289, Domain 4"/>
    <property type="match status" value="1"/>
</dbReference>
<dbReference type="InterPro" id="IPR036061">
    <property type="entry name" value="CheW-like_dom_sf"/>
</dbReference>
<comment type="caution">
    <text evidence="4">The sequence shown here is derived from an EMBL/GenBank/DDBJ whole genome shotgun (WGS) entry which is preliminary data.</text>
</comment>
<dbReference type="SUPFAM" id="SSF52172">
    <property type="entry name" value="CheY-like"/>
    <property type="match status" value="1"/>
</dbReference>
<dbReference type="SMART" id="SM00260">
    <property type="entry name" value="CheW"/>
    <property type="match status" value="1"/>
</dbReference>
<evidence type="ECO:0000259" key="2">
    <source>
        <dbReference type="PROSITE" id="PS50110"/>
    </source>
</evidence>
<dbReference type="RefSeq" id="WP_263061010.1">
    <property type="nucleotide sequence ID" value="NZ_JAOUSE010000005.1"/>
</dbReference>
<dbReference type="SMART" id="SM00448">
    <property type="entry name" value="REC"/>
    <property type="match status" value="1"/>
</dbReference>
<accession>A0ABT2WEV9</accession>
<dbReference type="Pfam" id="PF00072">
    <property type="entry name" value="Response_reg"/>
    <property type="match status" value="1"/>
</dbReference>
<dbReference type="Proteomes" id="UP001208656">
    <property type="component" value="Unassembled WGS sequence"/>
</dbReference>
<feature type="modified residue" description="4-aspartylphosphate" evidence="1">
    <location>
        <position position="236"/>
    </location>
</feature>
<dbReference type="PANTHER" id="PTHR47233:SF3">
    <property type="entry name" value="CHEMOTAXIS PROTEIN CHEV"/>
    <property type="match status" value="1"/>
</dbReference>
<dbReference type="PANTHER" id="PTHR47233">
    <property type="entry name" value="CHEMOTAXIS PROTEIN CHEV"/>
    <property type="match status" value="1"/>
</dbReference>
<evidence type="ECO:0000256" key="1">
    <source>
        <dbReference type="PROSITE-ProRule" id="PRU00169"/>
    </source>
</evidence>
<dbReference type="Pfam" id="PF01584">
    <property type="entry name" value="CheW"/>
    <property type="match status" value="1"/>
</dbReference>
<dbReference type="Gene3D" id="3.40.50.2300">
    <property type="match status" value="1"/>
</dbReference>
<dbReference type="InterPro" id="IPR024181">
    <property type="entry name" value="Chemotax_regulator_CheV"/>
</dbReference>
<dbReference type="PIRSF" id="PIRSF002867">
    <property type="entry name" value="CheV"/>
    <property type="match status" value="1"/>
</dbReference>
<reference evidence="4 5" key="1">
    <citation type="submission" date="2022-10" db="EMBL/GenBank/DDBJ databases">
        <title>Description of Fervidibacillus gen. nov. in the family Fervidibacillaceae fam. nov. with two species, Fervidibacillus albus sp. nov., and Fervidibacillus halotolerans sp. nov., isolated from tidal flat sediments.</title>
        <authorList>
            <person name="Kwon K.K."/>
            <person name="Yang S.-H."/>
        </authorList>
    </citation>
    <scope>NUCLEOTIDE SEQUENCE [LARGE SCALE GENOMIC DNA]</scope>
    <source>
        <strain evidence="4 5">DSM 23332</strain>
    </source>
</reference>
<feature type="domain" description="Response regulatory" evidence="2">
    <location>
        <begin position="176"/>
        <end position="303"/>
    </location>
</feature>
<dbReference type="InterPro" id="IPR002545">
    <property type="entry name" value="CheW-lke_dom"/>
</dbReference>
<sequence length="303" mass="33931">MEHSKEGILLQSGTNELEVILFHIGSQTYAINVLKVREIIMPAPITKVPNSHEAVEGIINLRGELIAVVNLAKMINAPSSIHDSDRFIVAELNQTKIAFRVHGIDRISRISWEQIEKPNDLTISDQPYATGVIKLDEREMSILLDIEKIVVEINPALGGSAESIKMLGHRERSTKKIVVAEDSGVLRALLKDTLTGAGYDNVTFFQNGKEAWEYLENYAEDETVRPTDKVHLLLTDIEMPQMDGHHLTYRVKNHPKLKDIPVIIFSSLITEDLYHKGESVGASAQISKPDLVNLVKEIDKFIL</sequence>
<evidence type="ECO:0000313" key="5">
    <source>
        <dbReference type="Proteomes" id="UP001208656"/>
    </source>
</evidence>
<dbReference type="InterPro" id="IPR001789">
    <property type="entry name" value="Sig_transdc_resp-reg_receiver"/>
</dbReference>
<dbReference type="PROSITE" id="PS50851">
    <property type="entry name" value="CHEW"/>
    <property type="match status" value="1"/>
</dbReference>
<feature type="domain" description="CheW-like" evidence="3">
    <location>
        <begin position="16"/>
        <end position="155"/>
    </location>
</feature>
<organism evidence="4 5">
    <name type="scientific">Pallidibacillus thermolactis</name>
    <dbReference type="NCBI Taxonomy" id="251051"/>
    <lineage>
        <taxon>Bacteria</taxon>
        <taxon>Bacillati</taxon>
        <taxon>Bacillota</taxon>
        <taxon>Bacilli</taxon>
        <taxon>Bacillales</taxon>
        <taxon>Bacillaceae</taxon>
        <taxon>Pallidibacillus</taxon>
    </lineage>
</organism>
<dbReference type="SUPFAM" id="SSF50341">
    <property type="entry name" value="CheW-like"/>
    <property type="match status" value="1"/>
</dbReference>
<dbReference type="InterPro" id="IPR011006">
    <property type="entry name" value="CheY-like_superfamily"/>
</dbReference>
<gene>
    <name evidence="4" type="ORF">OEV82_03270</name>
</gene>
<evidence type="ECO:0000313" key="4">
    <source>
        <dbReference type="EMBL" id="MCU9593476.1"/>
    </source>
</evidence>
<proteinExistence type="predicted"/>
<name>A0ABT2WEV9_9BACI</name>
<dbReference type="EMBL" id="JAOUSE010000005">
    <property type="protein sequence ID" value="MCU9593476.1"/>
    <property type="molecule type" value="Genomic_DNA"/>
</dbReference>
<protein>
    <submittedName>
        <fullName evidence="4">Chemotaxis protein</fullName>
    </submittedName>
</protein>
<keyword evidence="1" id="KW-0597">Phosphoprotein</keyword>